<feature type="transmembrane region" description="Helical" evidence="1">
    <location>
        <begin position="38"/>
        <end position="60"/>
    </location>
</feature>
<keyword evidence="3" id="KW-1185">Reference proteome</keyword>
<feature type="transmembrane region" description="Helical" evidence="1">
    <location>
        <begin position="162"/>
        <end position="181"/>
    </location>
</feature>
<dbReference type="KEGG" id="naj:B1756_18340"/>
<name>A0A2Z2HW02_9EURY</name>
<evidence type="ECO:0000256" key="1">
    <source>
        <dbReference type="SAM" id="Phobius"/>
    </source>
</evidence>
<keyword evidence="1" id="KW-1133">Transmembrane helix</keyword>
<proteinExistence type="predicted"/>
<dbReference type="AlphaFoldDB" id="A0A2Z2HW02"/>
<dbReference type="Proteomes" id="UP000250088">
    <property type="component" value="Chromosome"/>
</dbReference>
<gene>
    <name evidence="2" type="ORF">B1756_18340</name>
</gene>
<organism evidence="2 3">
    <name type="scientific">Natrarchaeobaculum aegyptiacum</name>
    <dbReference type="NCBI Taxonomy" id="745377"/>
    <lineage>
        <taxon>Archaea</taxon>
        <taxon>Methanobacteriati</taxon>
        <taxon>Methanobacteriota</taxon>
        <taxon>Stenosarchaea group</taxon>
        <taxon>Halobacteria</taxon>
        <taxon>Halobacteriales</taxon>
        <taxon>Natrialbaceae</taxon>
        <taxon>Natrarchaeobaculum</taxon>
    </lineage>
</organism>
<evidence type="ECO:0000313" key="3">
    <source>
        <dbReference type="Proteomes" id="UP000250088"/>
    </source>
</evidence>
<sequence length="200" mass="19803">MGPTRFYPISESTGGGGSIVASTGWIDLYTALAPLERAGIQFALVLVLAAVVVGMIPGFGTKAVTKSHRSPVISVCIGTPALLVVLGLASTGYLILDSALGAFFGVLFFLLGVLVVPVGTMVGLVAIGRSIAARLGRDGIGSAVVVAALCGGLAGVSLPATLAVFSLAAVVGTGASIRILFGAGGVTSPDERTVPPANKV</sequence>
<dbReference type="GeneID" id="32896075"/>
<keyword evidence="1" id="KW-0812">Transmembrane</keyword>
<keyword evidence="1" id="KW-0472">Membrane</keyword>
<evidence type="ECO:0000313" key="2">
    <source>
        <dbReference type="EMBL" id="ARS91489.1"/>
    </source>
</evidence>
<protein>
    <submittedName>
        <fullName evidence="2">Uncharacterized protein</fullName>
    </submittedName>
</protein>
<feature type="transmembrane region" description="Helical" evidence="1">
    <location>
        <begin position="72"/>
        <end position="96"/>
    </location>
</feature>
<dbReference type="EMBL" id="CP019893">
    <property type="protein sequence ID" value="ARS91489.1"/>
    <property type="molecule type" value="Genomic_DNA"/>
</dbReference>
<dbReference type="RefSeq" id="WP_228434412.1">
    <property type="nucleotide sequence ID" value="NZ_CP019893.1"/>
</dbReference>
<feature type="transmembrane region" description="Helical" evidence="1">
    <location>
        <begin position="102"/>
        <end position="127"/>
    </location>
</feature>
<reference evidence="3" key="1">
    <citation type="submission" date="2017-02" db="EMBL/GenBank/DDBJ databases">
        <title>Natronthermophilus aegyptiacus gen. nov.,sp. nov., an aerobic, extremely halophilic alkalithermophilic archaeon isolated from the athalassohaline Wadi An Natrun, Egypt.</title>
        <authorList>
            <person name="Zhao B."/>
        </authorList>
    </citation>
    <scope>NUCLEOTIDE SEQUENCE [LARGE SCALE GENOMIC DNA]</scope>
    <source>
        <strain evidence="3">JW/NM-HA 15</strain>
    </source>
</reference>
<accession>A0A2Z2HW02</accession>
<feature type="transmembrane region" description="Helical" evidence="1">
    <location>
        <begin position="139"/>
        <end position="156"/>
    </location>
</feature>